<organism evidence="4 5">
    <name type="scientific">Angiostrongylus cantonensis</name>
    <name type="common">Rat lungworm</name>
    <dbReference type="NCBI Taxonomy" id="6313"/>
    <lineage>
        <taxon>Eukaryota</taxon>
        <taxon>Metazoa</taxon>
        <taxon>Ecdysozoa</taxon>
        <taxon>Nematoda</taxon>
        <taxon>Chromadorea</taxon>
        <taxon>Rhabditida</taxon>
        <taxon>Rhabditina</taxon>
        <taxon>Rhabditomorpha</taxon>
        <taxon>Strongyloidea</taxon>
        <taxon>Metastrongylidae</taxon>
        <taxon>Angiostrongylus</taxon>
    </lineage>
</organism>
<dbReference type="GO" id="GO:0005634">
    <property type="term" value="C:nucleus"/>
    <property type="evidence" value="ECO:0007669"/>
    <property type="project" value="TreeGrafter"/>
</dbReference>
<sequence>MDLLYVRCTLEHYDTTYVKHFSGALHVDCSENSFKVVGSSDEHKFYAREFTPLGGPPTKSTAKQIWLDFDLSKQHSGRHQIRKRKIIFRTTEESRNIKEVYDRLRKIFSKQSSPARTVNGMTSPPVGVLRSRPDGRKHNVFSPNGRQNPSIAVTVPSSSSEFRNGTNQSNRKSNTLGGNLNNGQADTRNQDLGKLSRMDFSKNDLKKPGTSANPANTRLCSSESYSKSGVEDVKLTANKTIAVSTGSVASCGSPVEKQGTAKEQRDDKTKANNNNDSKNDSQGSIGALLEMKAAESSSIKVSASFKVHPHTATFRSKRNGPSPTSSTLAKKPALDLNHGQVSSPRCLVSSPFGPQGARESPLSASRYDNYRPYTFRERAPARTTDAAECSMQDSADMTSLRIHSATEQSSTYSYRGLENLTNSCYMNATLQALASVFPFYYRMQMIHHRREQQGQNCSEFVKRFSDVLKNLVSPDRPVESMYGSATKVSVLEALRTAAGKELGSDPDFGSNMQQDAHEFLAKTLDILEKESTKTKLGCAVHDTAAVRTKSPSDKGFNFIRYGCERCARANEMTNDAIDLTVTVSAGESIQKMIENALAREEIEYKCEHCGSGPGFICRAFAALPLSLIVVVKRYRFGEAGGSKVEEKINVSRELFLKDLYVDSEVKKQEGVARRSLSQSTESFNGDRRQNGHVDDGDGVAACSSTKCHIDVGSESSFDVFESDQAVHEVSIVDSHMCSTCFCDAPTSFAEAANMPSSSAMGFSNPAPRVALSPLKMNKMGFAGEKRKVIIGTGKREEWEAQCTQGNSQFCISYNKVFPRGTFLVGNTGYYGHCETSLTLNVLKFQELFESHSKANIIEDFVLGSPSRLCGKMACEPAHPEKENVEFPFSNVYSAVDNGVVKQTGGYLKENLCEEKSGIVDESYECAEHEDANANSSAENGAYCAPDDNAPGNTRTGDRERICLENNGDDAKGVINLEDLFSSPSRGDMHPDHVTKPLKPSLRTSVVDSTHSLPAANQDNVAVISKNEEQITLIFRPVQEECQKKWCSLFGLRYVGSPERMSEDGEWGTQVELVAAACFLGVNIYTFLEGRWLRYRPLFRWSMDGSAPIMLKLDECNEDKGAIFISNASGCHFQPAISIDHVIRRNLRSRKERDFTKEASPCRASEPPYVFKSSDGPVYSLSAVICHHGDSLLSGHYSTFALDATRQEWLDCNDNVITKLLELQLKVRFGEYDDAIACLHEVIRDNRDFIYKVIDMVADDYIQRGMENMEGLLQHYELDQGVAIFRKAADGNPQKACAIMLAFLAIRPQAFNAVSSFLMDILRKSADPPHGLYAFGNSLLTMNFGNLMPDDILFVKDVRKKCDRNANKFIGLTYPFFVAVTSKLGLPVFGSKVERSGVLLDKLVTSLPDKWSPPATRVVVYALCIARLKMPSFIENSFLLLWLPSFKATRQKEIRLDFDSSKNVGIIPILYDHREARKY</sequence>
<feature type="compositionally biased region" description="Polar residues" evidence="2">
    <location>
        <begin position="141"/>
        <end position="187"/>
    </location>
</feature>
<comment type="similarity">
    <text evidence="1">Belongs to the peptidase C19 family.</text>
</comment>
<feature type="compositionally biased region" description="Polar residues" evidence="2">
    <location>
        <begin position="210"/>
        <end position="227"/>
    </location>
</feature>
<keyword evidence="4" id="KW-1185">Reference proteome</keyword>
<evidence type="ECO:0000259" key="3">
    <source>
        <dbReference type="PROSITE" id="PS50235"/>
    </source>
</evidence>
<dbReference type="SUPFAM" id="SSF54001">
    <property type="entry name" value="Cysteine proteinases"/>
    <property type="match status" value="1"/>
</dbReference>
<feature type="region of interest" description="Disordered" evidence="2">
    <location>
        <begin position="247"/>
        <end position="283"/>
    </location>
</feature>
<dbReference type="PROSITE" id="PS00973">
    <property type="entry name" value="USP_2"/>
    <property type="match status" value="1"/>
</dbReference>
<feature type="region of interest" description="Disordered" evidence="2">
    <location>
        <begin position="311"/>
        <end position="365"/>
    </location>
</feature>
<accession>A0A158PBU2</accession>
<feature type="compositionally biased region" description="Basic and acidic residues" evidence="2">
    <location>
        <begin position="188"/>
        <end position="207"/>
    </location>
</feature>
<dbReference type="PROSITE" id="PS50235">
    <property type="entry name" value="USP_3"/>
    <property type="match status" value="1"/>
</dbReference>
<proteinExistence type="inferred from homology"/>
<feature type="domain" description="USP" evidence="3">
    <location>
        <begin position="415"/>
        <end position="1234"/>
    </location>
</feature>
<feature type="compositionally biased region" description="Polar residues" evidence="2">
    <location>
        <begin position="319"/>
        <end position="328"/>
    </location>
</feature>
<feature type="compositionally biased region" description="Basic and acidic residues" evidence="2">
    <location>
        <begin position="684"/>
        <end position="695"/>
    </location>
</feature>
<dbReference type="InterPro" id="IPR028889">
    <property type="entry name" value="USP"/>
</dbReference>
<dbReference type="GO" id="GO:0005829">
    <property type="term" value="C:cytosol"/>
    <property type="evidence" value="ECO:0007669"/>
    <property type="project" value="TreeGrafter"/>
</dbReference>
<dbReference type="InterPro" id="IPR001394">
    <property type="entry name" value="Peptidase_C19_UCH"/>
</dbReference>
<feature type="compositionally biased region" description="Basic and acidic residues" evidence="2">
    <location>
        <begin position="259"/>
        <end position="270"/>
    </location>
</feature>
<dbReference type="STRING" id="6313.A0A158PBU2"/>
<feature type="compositionally biased region" description="Polar residues" evidence="2">
    <location>
        <begin position="112"/>
        <end position="122"/>
    </location>
</feature>
<dbReference type="InterPro" id="IPR018200">
    <property type="entry name" value="USP_CS"/>
</dbReference>
<dbReference type="WBParaSite" id="ACAC_0001146401-mRNA-1">
    <property type="protein sequence ID" value="ACAC_0001146401-mRNA-1"/>
    <property type="gene ID" value="ACAC_0001146401"/>
</dbReference>
<dbReference type="PANTHER" id="PTHR24006">
    <property type="entry name" value="UBIQUITIN CARBOXYL-TERMINAL HYDROLASE"/>
    <property type="match status" value="1"/>
</dbReference>
<feature type="region of interest" description="Disordered" evidence="2">
    <location>
        <begin position="936"/>
        <end position="955"/>
    </location>
</feature>
<reference evidence="4" key="1">
    <citation type="submission" date="2012-09" db="EMBL/GenBank/DDBJ databases">
        <authorList>
            <person name="Martin A.A."/>
        </authorList>
    </citation>
    <scope>NUCLEOTIDE SEQUENCE</scope>
</reference>
<feature type="region of interest" description="Disordered" evidence="2">
    <location>
        <begin position="671"/>
        <end position="695"/>
    </location>
</feature>
<dbReference type="Pfam" id="PF00443">
    <property type="entry name" value="UCH"/>
    <property type="match status" value="1"/>
</dbReference>
<feature type="region of interest" description="Disordered" evidence="2">
    <location>
        <begin position="112"/>
        <end position="229"/>
    </location>
</feature>
<dbReference type="InterPro" id="IPR038765">
    <property type="entry name" value="Papain-like_cys_pep_sf"/>
</dbReference>
<dbReference type="GO" id="GO:0016579">
    <property type="term" value="P:protein deubiquitination"/>
    <property type="evidence" value="ECO:0007669"/>
    <property type="project" value="InterPro"/>
</dbReference>
<protein>
    <submittedName>
        <fullName evidence="5">USP domain-containing protein</fullName>
    </submittedName>
</protein>
<dbReference type="Proteomes" id="UP000035642">
    <property type="component" value="Unassembled WGS sequence"/>
</dbReference>
<name>A0A158PBU2_ANGCA</name>
<dbReference type="InterPro" id="IPR050164">
    <property type="entry name" value="Peptidase_C19"/>
</dbReference>
<evidence type="ECO:0000313" key="4">
    <source>
        <dbReference type="Proteomes" id="UP000035642"/>
    </source>
</evidence>
<evidence type="ECO:0000256" key="1">
    <source>
        <dbReference type="ARBA" id="ARBA00009085"/>
    </source>
</evidence>
<dbReference type="GO" id="GO:0004843">
    <property type="term" value="F:cysteine-type deubiquitinase activity"/>
    <property type="evidence" value="ECO:0007669"/>
    <property type="project" value="InterPro"/>
</dbReference>
<evidence type="ECO:0000256" key="2">
    <source>
        <dbReference type="SAM" id="MobiDB-lite"/>
    </source>
</evidence>
<dbReference type="Gene3D" id="3.90.70.10">
    <property type="entry name" value="Cysteine proteinases"/>
    <property type="match status" value="2"/>
</dbReference>
<evidence type="ECO:0000313" key="5">
    <source>
        <dbReference type="WBParaSite" id="ACAC_0001146401-mRNA-1"/>
    </source>
</evidence>
<dbReference type="CDD" id="cd02257">
    <property type="entry name" value="Peptidase_C19"/>
    <property type="match status" value="1"/>
</dbReference>
<reference evidence="5" key="2">
    <citation type="submission" date="2016-04" db="UniProtKB">
        <authorList>
            <consortium name="WormBaseParasite"/>
        </authorList>
    </citation>
    <scope>IDENTIFICATION</scope>
</reference>